<sequence>MSLPSSTTSNAAICAAAPRLAPNPDLPPHSPQEGYLRYIADAQPVRPPAFSVPQPANGRTRQRCQCKLSPGRKVWFWRRIEMLFFVHHFDTLAIEWLIEYLLIAIKASCVTRCQKGPPAFPESSIAQSPATERQSSRNRRAFAAWCPRPPPGDGVGMAWIPICRIATSFPIFPDLLHIGAYGLISPLHPHC</sequence>
<dbReference type="OMA" id="WIPICRI"/>
<name>F0UN28_AJEC8</name>
<evidence type="ECO:0000313" key="2">
    <source>
        <dbReference type="Proteomes" id="UP000008142"/>
    </source>
</evidence>
<reference evidence="2" key="1">
    <citation type="submission" date="2008-07" db="EMBL/GenBank/DDBJ databases">
        <title>Annotation of Ajellomyces capsulatus strain H88.</title>
        <authorList>
            <person name="Champion M."/>
            <person name="Cuomo C."/>
            <person name="Ma L.-J."/>
            <person name="Henn M.R."/>
            <person name="Sil A."/>
            <person name="Goldman B."/>
            <person name="Young S.K."/>
            <person name="Kodira C.D."/>
            <person name="Zeng Q."/>
            <person name="Koehrsen M."/>
            <person name="Alvarado L."/>
            <person name="Berlin A."/>
            <person name="Borenstein D."/>
            <person name="Chen Z."/>
            <person name="Engels R."/>
            <person name="Freedman E."/>
            <person name="Gellesch M."/>
            <person name="Goldberg J."/>
            <person name="Griggs A."/>
            <person name="Gujja S."/>
            <person name="Heiman D."/>
            <person name="Hepburn T."/>
            <person name="Howarth C."/>
            <person name="Jen D."/>
            <person name="Larson L."/>
            <person name="Lewis B."/>
            <person name="Mehta T."/>
            <person name="Park D."/>
            <person name="Pearson M."/>
            <person name="Roberts A."/>
            <person name="Saif S."/>
            <person name="Shea T."/>
            <person name="Shenoy N."/>
            <person name="Sisk P."/>
            <person name="Stolte C."/>
            <person name="Sykes S."/>
            <person name="Walk T."/>
            <person name="White J."/>
            <person name="Yandava C."/>
            <person name="Klein B."/>
            <person name="McEwen J.G."/>
            <person name="Puccia R."/>
            <person name="Goldman G.H."/>
            <person name="Felipe M.S."/>
            <person name="Nino-Vega G."/>
            <person name="San-Blas G."/>
            <person name="Taylor J."/>
            <person name="Mendoza L."/>
            <person name="Galagan J."/>
            <person name="Nusbaum C."/>
            <person name="Birren B."/>
        </authorList>
    </citation>
    <scope>NUCLEOTIDE SEQUENCE [LARGE SCALE GENOMIC DNA]</scope>
    <source>
        <strain evidence="2">H88</strain>
    </source>
</reference>
<organism evidence="2">
    <name type="scientific">Ajellomyces capsulatus (strain H88)</name>
    <name type="common">Darling's disease fungus</name>
    <name type="synonym">Histoplasma capsulatum</name>
    <dbReference type="NCBI Taxonomy" id="544711"/>
    <lineage>
        <taxon>Eukaryota</taxon>
        <taxon>Fungi</taxon>
        <taxon>Dikarya</taxon>
        <taxon>Ascomycota</taxon>
        <taxon>Pezizomycotina</taxon>
        <taxon>Eurotiomycetes</taxon>
        <taxon>Eurotiomycetidae</taxon>
        <taxon>Onygenales</taxon>
        <taxon>Ajellomycetaceae</taxon>
        <taxon>Histoplasma</taxon>
    </lineage>
</organism>
<evidence type="ECO:0000313" key="1">
    <source>
        <dbReference type="EMBL" id="EGC47495.1"/>
    </source>
</evidence>
<dbReference type="HOGENOM" id="CLU_1421075_0_0_1"/>
<accession>F0UN28</accession>
<dbReference type="AlphaFoldDB" id="F0UN28"/>
<protein>
    <submittedName>
        <fullName evidence="1">Uncharacterized protein</fullName>
    </submittedName>
</protein>
<dbReference type="Proteomes" id="UP000008142">
    <property type="component" value="Unassembled WGS sequence"/>
</dbReference>
<proteinExistence type="predicted"/>
<dbReference type="EMBL" id="DS990640">
    <property type="protein sequence ID" value="EGC47495.1"/>
    <property type="molecule type" value="Genomic_DNA"/>
</dbReference>
<gene>
    <name evidence="1" type="ORF">HCEG_06710</name>
</gene>